<dbReference type="Proteomes" id="UP001575622">
    <property type="component" value="Unassembled WGS sequence"/>
</dbReference>
<dbReference type="Gene3D" id="3.20.20.190">
    <property type="entry name" value="Phosphatidylinositol (PI) phosphodiesterase"/>
    <property type="match status" value="1"/>
</dbReference>
<feature type="domain" description="GP-PDE" evidence="1">
    <location>
        <begin position="1"/>
        <end position="235"/>
    </location>
</feature>
<proteinExistence type="predicted"/>
<dbReference type="CDD" id="cd08563">
    <property type="entry name" value="GDPD_TtGDE_like"/>
    <property type="match status" value="1"/>
</dbReference>
<keyword evidence="3" id="KW-1185">Reference proteome</keyword>
<sequence length="235" mass="26794">MIIAHRGASNYAPENTMAAFRLALEMDSDGIELDLQQTKDGHVVICHDEELSRTTNGKGLIKDCTLDELRRLDAGSWYGESFAGERIPTLEEFLTLVCDTKLIVNLEIKHIPYYYEGIEEKIVQAIQRFGMVDRVIVSSFDHYALRKTAELNPDIGIGLLFATRLIEPWRYAAGLPFAVRSMHPDYSFVDAEYIARCHEYGYAVYPYTANSPEWYEEMRRLGLDGVITNVPDVMK</sequence>
<evidence type="ECO:0000259" key="1">
    <source>
        <dbReference type="PROSITE" id="PS51704"/>
    </source>
</evidence>
<dbReference type="EMBL" id="JBHDLN010000006">
    <property type="protein sequence ID" value="MFB0843501.1"/>
    <property type="molecule type" value="Genomic_DNA"/>
</dbReference>
<protein>
    <submittedName>
        <fullName evidence="2">Glycerophosphodiester phosphodiesterase</fullName>
    </submittedName>
</protein>
<dbReference type="PROSITE" id="PS51704">
    <property type="entry name" value="GP_PDE"/>
    <property type="match status" value="1"/>
</dbReference>
<dbReference type="SUPFAM" id="SSF51695">
    <property type="entry name" value="PLC-like phosphodiesterases"/>
    <property type="match status" value="1"/>
</dbReference>
<gene>
    <name evidence="2" type="ORF">ACEU3E_15075</name>
</gene>
<evidence type="ECO:0000313" key="2">
    <source>
        <dbReference type="EMBL" id="MFB0843501.1"/>
    </source>
</evidence>
<dbReference type="PANTHER" id="PTHR46211">
    <property type="entry name" value="GLYCEROPHOSPHORYL DIESTER PHOSPHODIESTERASE"/>
    <property type="match status" value="1"/>
</dbReference>
<comment type="caution">
    <text evidence="2">The sequence shown here is derived from an EMBL/GenBank/DDBJ whole genome shotgun (WGS) entry which is preliminary data.</text>
</comment>
<dbReference type="InterPro" id="IPR030395">
    <property type="entry name" value="GP_PDE_dom"/>
</dbReference>
<dbReference type="PANTHER" id="PTHR46211:SF1">
    <property type="entry name" value="GLYCEROPHOSPHODIESTER PHOSPHODIESTERASE, CYTOPLASMIC"/>
    <property type="match status" value="1"/>
</dbReference>
<dbReference type="Pfam" id="PF03009">
    <property type="entry name" value="GDPD"/>
    <property type="match status" value="1"/>
</dbReference>
<dbReference type="InterPro" id="IPR017946">
    <property type="entry name" value="PLC-like_Pdiesterase_TIM-brl"/>
</dbReference>
<name>A0ABV4V098_9BACL</name>
<dbReference type="RefSeq" id="WP_373952346.1">
    <property type="nucleotide sequence ID" value="NZ_JBHDLN010000006.1"/>
</dbReference>
<evidence type="ECO:0000313" key="3">
    <source>
        <dbReference type="Proteomes" id="UP001575622"/>
    </source>
</evidence>
<reference evidence="2 3" key="1">
    <citation type="submission" date="2024-09" db="EMBL/GenBank/DDBJ databases">
        <authorList>
            <person name="Makale K.P.P."/>
            <person name="Makhzoum A."/>
            <person name="Rantong G."/>
            <person name="Rahube T.O."/>
        </authorList>
    </citation>
    <scope>NUCLEOTIDE SEQUENCE [LARGE SCALE GENOMIC DNA]</scope>
    <source>
        <strain evidence="2 3">KM_D13</strain>
    </source>
</reference>
<organism evidence="2 3">
    <name type="scientific">Paenibacillus oleatilyticus</name>
    <dbReference type="NCBI Taxonomy" id="2594886"/>
    <lineage>
        <taxon>Bacteria</taxon>
        <taxon>Bacillati</taxon>
        <taxon>Bacillota</taxon>
        <taxon>Bacilli</taxon>
        <taxon>Bacillales</taxon>
        <taxon>Paenibacillaceae</taxon>
        <taxon>Paenibacillus</taxon>
    </lineage>
</organism>
<accession>A0ABV4V098</accession>